<dbReference type="SMART" id="SM00470">
    <property type="entry name" value="ParB"/>
    <property type="match status" value="1"/>
</dbReference>
<accession>A0A3D2SHB7</accession>
<gene>
    <name evidence="2" type="ORF">DHW31_08395</name>
</gene>
<dbReference type="InterPro" id="IPR003115">
    <property type="entry name" value="ParB_N"/>
</dbReference>
<dbReference type="Proteomes" id="UP000263098">
    <property type="component" value="Unassembled WGS sequence"/>
</dbReference>
<sequence length="246" mass="28028">MELSKYITSESVELKRSMIHLAGYNPRKISEEAKKTLKRGIKKFGLVGGLVVNKRTGMTLVSGHQRLSVMDELNKYPDNDYLIRVELIDVDEKREKELNILTNNPNAMGSWDYDALRELVPDIDWKDAGLTDVDLNLIGCDFLLQTEEESSLADALSDMMAPVTEQKEAEKVAKQLEKAEKVAHMKEVKEQVKQSAQEKANDMDAYLMLSFSSYEEKAAFCERFGFDPNEKFIVGSVFDEMIERID</sequence>
<evidence type="ECO:0000259" key="1">
    <source>
        <dbReference type="SMART" id="SM00470"/>
    </source>
</evidence>
<dbReference type="GO" id="GO:0032259">
    <property type="term" value="P:methylation"/>
    <property type="evidence" value="ECO:0007669"/>
    <property type="project" value="UniProtKB-KW"/>
</dbReference>
<evidence type="ECO:0000313" key="3">
    <source>
        <dbReference type="Proteomes" id="UP000263098"/>
    </source>
</evidence>
<dbReference type="InterPro" id="IPR036086">
    <property type="entry name" value="ParB/Sulfiredoxin_sf"/>
</dbReference>
<reference evidence="2 3" key="1">
    <citation type="journal article" date="2018" name="Nat. Biotechnol.">
        <title>A standardized bacterial taxonomy based on genome phylogeny substantially revises the tree of life.</title>
        <authorList>
            <person name="Parks D.H."/>
            <person name="Chuvochina M."/>
            <person name="Waite D.W."/>
            <person name="Rinke C."/>
            <person name="Skarshewski A."/>
            <person name="Chaumeil P.A."/>
            <person name="Hugenholtz P."/>
        </authorList>
    </citation>
    <scope>NUCLEOTIDE SEQUENCE [LARGE SCALE GENOMIC DNA]</scope>
    <source>
        <strain evidence="2">UBA9667</strain>
    </source>
</reference>
<dbReference type="SUPFAM" id="SSF110849">
    <property type="entry name" value="ParB/Sulfiredoxin"/>
    <property type="match status" value="1"/>
</dbReference>
<evidence type="ECO:0000313" key="2">
    <source>
        <dbReference type="EMBL" id="HCK24781.1"/>
    </source>
</evidence>
<keyword evidence="2" id="KW-0808">Transferase</keyword>
<organism evidence="2 3">
    <name type="scientific">Bacteroides graminisolvens</name>
    <dbReference type="NCBI Taxonomy" id="477666"/>
    <lineage>
        <taxon>Bacteria</taxon>
        <taxon>Pseudomonadati</taxon>
        <taxon>Bacteroidota</taxon>
        <taxon>Bacteroidia</taxon>
        <taxon>Bacteroidales</taxon>
        <taxon>Bacteroidaceae</taxon>
        <taxon>Bacteroides</taxon>
    </lineage>
</organism>
<dbReference type="EMBL" id="DPVG01000301">
    <property type="protein sequence ID" value="HCK24781.1"/>
    <property type="molecule type" value="Genomic_DNA"/>
</dbReference>
<dbReference type="AlphaFoldDB" id="A0A3D2SHB7"/>
<dbReference type="Gene3D" id="3.90.1530.10">
    <property type="entry name" value="Conserved hypothetical protein from pyrococcus furiosus pfu- 392566-001, ParB domain"/>
    <property type="match status" value="1"/>
</dbReference>
<keyword evidence="2" id="KW-0489">Methyltransferase</keyword>
<dbReference type="GO" id="GO:0008168">
    <property type="term" value="F:methyltransferase activity"/>
    <property type="evidence" value="ECO:0007669"/>
    <property type="project" value="UniProtKB-KW"/>
</dbReference>
<comment type="caution">
    <text evidence="2">The sequence shown here is derived from an EMBL/GenBank/DDBJ whole genome shotgun (WGS) entry which is preliminary data.</text>
</comment>
<feature type="domain" description="ParB-like N-terminal" evidence="1">
    <location>
        <begin position="12"/>
        <end position="104"/>
    </location>
</feature>
<proteinExistence type="predicted"/>
<name>A0A3D2SHB7_9BACE</name>
<protein>
    <submittedName>
        <fullName evidence="2">DNA methylase</fullName>
    </submittedName>
</protein>